<keyword evidence="1" id="KW-1133">Transmembrane helix</keyword>
<proteinExistence type="predicted"/>
<protein>
    <submittedName>
        <fullName evidence="2">Uncharacterized protein</fullName>
    </submittedName>
</protein>
<sequence length="85" mass="9545">MVKLIVVFIGSLFVLVPVCLIVGYGIGGLIAAYVYPVTGTPDRYREDRELFAGVYGIMFIGGFLYVASALFVMFRLMKSIRKRRE</sequence>
<evidence type="ECO:0000256" key="1">
    <source>
        <dbReference type="SAM" id="Phobius"/>
    </source>
</evidence>
<dbReference type="Proteomes" id="UP000254343">
    <property type="component" value="Unassembled WGS sequence"/>
</dbReference>
<organism evidence="2 3">
    <name type="scientific">Afipia felis</name>
    <name type="common">Cat scratch disease bacillus</name>
    <dbReference type="NCBI Taxonomy" id="1035"/>
    <lineage>
        <taxon>Bacteria</taxon>
        <taxon>Pseudomonadati</taxon>
        <taxon>Pseudomonadota</taxon>
        <taxon>Alphaproteobacteria</taxon>
        <taxon>Hyphomicrobiales</taxon>
        <taxon>Nitrobacteraceae</taxon>
        <taxon>Afipia</taxon>
    </lineage>
</organism>
<evidence type="ECO:0000313" key="3">
    <source>
        <dbReference type="Proteomes" id="UP000254343"/>
    </source>
</evidence>
<name>A0A380WCW5_AFIFE</name>
<accession>A0A380WCW5</accession>
<reference evidence="2 3" key="1">
    <citation type="submission" date="2018-06" db="EMBL/GenBank/DDBJ databases">
        <authorList>
            <consortium name="Pathogen Informatics"/>
            <person name="Doyle S."/>
        </authorList>
    </citation>
    <scope>NUCLEOTIDE SEQUENCE [LARGE SCALE GENOMIC DNA]</scope>
    <source>
        <strain evidence="2 3">NCTC12722</strain>
    </source>
</reference>
<dbReference type="OrthoDB" id="7777992at2"/>
<dbReference type="AlphaFoldDB" id="A0A380WCW5"/>
<keyword evidence="1" id="KW-0472">Membrane</keyword>
<evidence type="ECO:0000313" key="2">
    <source>
        <dbReference type="EMBL" id="SUU85955.1"/>
    </source>
</evidence>
<gene>
    <name evidence="2" type="ORF">NCTC12722_03173</name>
</gene>
<feature type="transmembrane region" description="Helical" evidence="1">
    <location>
        <begin position="12"/>
        <end position="35"/>
    </location>
</feature>
<feature type="transmembrane region" description="Helical" evidence="1">
    <location>
        <begin position="55"/>
        <end position="74"/>
    </location>
</feature>
<dbReference type="EMBL" id="UIGB01000001">
    <property type="protein sequence ID" value="SUU85955.1"/>
    <property type="molecule type" value="Genomic_DNA"/>
</dbReference>
<keyword evidence="1" id="KW-0812">Transmembrane</keyword>
<dbReference type="RefSeq" id="WP_002716782.1">
    <property type="nucleotide sequence ID" value="NZ_UFSI01000001.1"/>
</dbReference>